<sequence>MTTTLTVEPDAAAETTEPAAAEPEESGEATAEGAGVEIPQQKSAEGAADSSEAGESARK</sequence>
<gene>
    <name evidence="2" type="ORF">ACFP1Z_26380</name>
</gene>
<evidence type="ECO:0000313" key="2">
    <source>
        <dbReference type="EMBL" id="MFC5723696.1"/>
    </source>
</evidence>
<proteinExistence type="predicted"/>
<dbReference type="RefSeq" id="WP_390320065.1">
    <property type="nucleotide sequence ID" value="NZ_JBHSPB010000019.1"/>
</dbReference>
<organism evidence="2 3">
    <name type="scientific">Streptomyces gamaensis</name>
    <dbReference type="NCBI Taxonomy" id="1763542"/>
    <lineage>
        <taxon>Bacteria</taxon>
        <taxon>Bacillati</taxon>
        <taxon>Actinomycetota</taxon>
        <taxon>Actinomycetes</taxon>
        <taxon>Kitasatosporales</taxon>
        <taxon>Streptomycetaceae</taxon>
        <taxon>Streptomyces</taxon>
    </lineage>
</organism>
<reference evidence="3" key="1">
    <citation type="journal article" date="2019" name="Int. J. Syst. Evol. Microbiol.">
        <title>The Global Catalogue of Microorganisms (GCM) 10K type strain sequencing project: providing services to taxonomists for standard genome sequencing and annotation.</title>
        <authorList>
            <consortium name="The Broad Institute Genomics Platform"/>
            <consortium name="The Broad Institute Genome Sequencing Center for Infectious Disease"/>
            <person name="Wu L."/>
            <person name="Ma J."/>
        </authorList>
    </citation>
    <scope>NUCLEOTIDE SEQUENCE [LARGE SCALE GENOMIC DNA]</scope>
    <source>
        <strain evidence="3">CGMCC 4.7304</strain>
    </source>
</reference>
<comment type="caution">
    <text evidence="2">The sequence shown here is derived from an EMBL/GenBank/DDBJ whole genome shotgun (WGS) entry which is preliminary data.</text>
</comment>
<protein>
    <recommendedName>
        <fullName evidence="4">Gliding motility protein</fullName>
    </recommendedName>
</protein>
<dbReference type="EMBL" id="JBHSPB010000019">
    <property type="protein sequence ID" value="MFC5723696.1"/>
    <property type="molecule type" value="Genomic_DNA"/>
</dbReference>
<name>A0ABW0Z4G4_9ACTN</name>
<feature type="compositionally biased region" description="Low complexity" evidence="1">
    <location>
        <begin position="28"/>
        <end position="59"/>
    </location>
</feature>
<evidence type="ECO:0000256" key="1">
    <source>
        <dbReference type="SAM" id="MobiDB-lite"/>
    </source>
</evidence>
<keyword evidence="3" id="KW-1185">Reference proteome</keyword>
<evidence type="ECO:0000313" key="3">
    <source>
        <dbReference type="Proteomes" id="UP001596083"/>
    </source>
</evidence>
<dbReference type="Proteomes" id="UP001596083">
    <property type="component" value="Unassembled WGS sequence"/>
</dbReference>
<feature type="region of interest" description="Disordered" evidence="1">
    <location>
        <begin position="1"/>
        <end position="59"/>
    </location>
</feature>
<feature type="compositionally biased region" description="Low complexity" evidence="1">
    <location>
        <begin position="8"/>
        <end position="21"/>
    </location>
</feature>
<accession>A0ABW0Z4G4</accession>
<evidence type="ECO:0008006" key="4">
    <source>
        <dbReference type="Google" id="ProtNLM"/>
    </source>
</evidence>